<keyword evidence="1" id="KW-0862">Zinc</keyword>
<keyword evidence="1" id="KW-0863">Zinc-finger</keyword>
<dbReference type="InterPro" id="IPR013083">
    <property type="entry name" value="Znf_RING/FYVE/PHD"/>
</dbReference>
<comment type="caution">
    <text evidence="4">The sequence shown here is derived from an EMBL/GenBank/DDBJ whole genome shotgun (WGS) entry which is preliminary data.</text>
</comment>
<sequence length="221" mass="24592">MQIPPVRSVLQLGELSRRPRTEVGSEQEQKAICCNHCKRLFEPKHSLFVCNKCSYALCGDCHRPLKTIHALSKPNTPALTTSVSLALSVDLDDTSNTVSANSSSRSQYNCPTRFDSMLTIDLNGIRCNNDNNNNNNNNDDESSDNSKSPEMTRAPSMFSECVVCMEHDKNQLFQPCGHYVCCEQCALHLMKGDPTSTTPSLHGLCPICCRKIEQCFRVINS</sequence>
<feature type="region of interest" description="Disordered" evidence="2">
    <location>
        <begin position="130"/>
        <end position="151"/>
    </location>
</feature>
<protein>
    <submittedName>
        <fullName evidence="4">RING zinc finger-containing protein</fullName>
    </submittedName>
</protein>
<evidence type="ECO:0000259" key="3">
    <source>
        <dbReference type="PROSITE" id="PS50089"/>
    </source>
</evidence>
<organism evidence="4 5">
    <name type="scientific">Reticulomyxa filosa</name>
    <dbReference type="NCBI Taxonomy" id="46433"/>
    <lineage>
        <taxon>Eukaryota</taxon>
        <taxon>Sar</taxon>
        <taxon>Rhizaria</taxon>
        <taxon>Retaria</taxon>
        <taxon>Foraminifera</taxon>
        <taxon>Monothalamids</taxon>
        <taxon>Reticulomyxidae</taxon>
        <taxon>Reticulomyxa</taxon>
    </lineage>
</organism>
<accession>X6MNK9</accession>
<name>X6MNK9_RETFI</name>
<gene>
    <name evidence="4" type="ORF">RFI_21948</name>
</gene>
<dbReference type="Gene3D" id="3.30.40.10">
    <property type="entry name" value="Zinc/RING finger domain, C3HC4 (zinc finger)"/>
    <property type="match status" value="1"/>
</dbReference>
<dbReference type="PROSITE" id="PS50089">
    <property type="entry name" value="ZF_RING_2"/>
    <property type="match status" value="1"/>
</dbReference>
<dbReference type="OrthoDB" id="10251804at2759"/>
<dbReference type="Proteomes" id="UP000023152">
    <property type="component" value="Unassembled WGS sequence"/>
</dbReference>
<dbReference type="AlphaFoldDB" id="X6MNK9"/>
<proteinExistence type="predicted"/>
<dbReference type="EMBL" id="ASPP01019159">
    <property type="protein sequence ID" value="ETO15414.1"/>
    <property type="molecule type" value="Genomic_DNA"/>
</dbReference>
<dbReference type="Pfam" id="PF13920">
    <property type="entry name" value="zf-C3HC4_3"/>
    <property type="match status" value="1"/>
</dbReference>
<keyword evidence="5" id="KW-1185">Reference proteome</keyword>
<dbReference type="InterPro" id="IPR001841">
    <property type="entry name" value="Znf_RING"/>
</dbReference>
<reference evidence="4 5" key="1">
    <citation type="journal article" date="2013" name="Curr. Biol.">
        <title>The Genome of the Foraminiferan Reticulomyxa filosa.</title>
        <authorList>
            <person name="Glockner G."/>
            <person name="Hulsmann N."/>
            <person name="Schleicher M."/>
            <person name="Noegel A.A."/>
            <person name="Eichinger L."/>
            <person name="Gallinger C."/>
            <person name="Pawlowski J."/>
            <person name="Sierra R."/>
            <person name="Euteneuer U."/>
            <person name="Pillet L."/>
            <person name="Moustafa A."/>
            <person name="Platzer M."/>
            <person name="Groth M."/>
            <person name="Szafranski K."/>
            <person name="Schliwa M."/>
        </authorList>
    </citation>
    <scope>NUCLEOTIDE SEQUENCE [LARGE SCALE GENOMIC DNA]</scope>
</reference>
<keyword evidence="1" id="KW-0479">Metal-binding</keyword>
<feature type="domain" description="RING-type" evidence="3">
    <location>
        <begin position="161"/>
        <end position="208"/>
    </location>
</feature>
<evidence type="ECO:0000256" key="2">
    <source>
        <dbReference type="SAM" id="MobiDB-lite"/>
    </source>
</evidence>
<evidence type="ECO:0000313" key="4">
    <source>
        <dbReference type="EMBL" id="ETO15414.1"/>
    </source>
</evidence>
<evidence type="ECO:0000256" key="1">
    <source>
        <dbReference type="PROSITE-ProRule" id="PRU00175"/>
    </source>
</evidence>
<evidence type="ECO:0000313" key="5">
    <source>
        <dbReference type="Proteomes" id="UP000023152"/>
    </source>
</evidence>
<dbReference type="GO" id="GO:0008270">
    <property type="term" value="F:zinc ion binding"/>
    <property type="evidence" value="ECO:0007669"/>
    <property type="project" value="UniProtKB-KW"/>
</dbReference>